<dbReference type="PANTHER" id="PTHR31760:SF0">
    <property type="entry name" value="S-ADENOSYL-L-METHIONINE-DEPENDENT METHYLTRANSFERASES SUPERFAMILY PROTEIN"/>
    <property type="match status" value="1"/>
</dbReference>
<proteinExistence type="inferred from homology"/>
<dbReference type="FunFam" id="3.40.50.150:FF:000041">
    <property type="entry name" value="Ribosomal RNA small subunit methyltransferase G"/>
    <property type="match status" value="1"/>
</dbReference>
<feature type="binding site" evidence="6">
    <location>
        <position position="79"/>
    </location>
    <ligand>
        <name>S-adenosyl-L-methionine</name>
        <dbReference type="ChEBI" id="CHEBI:59789"/>
    </ligand>
</feature>
<evidence type="ECO:0000256" key="6">
    <source>
        <dbReference type="HAMAP-Rule" id="MF_00074"/>
    </source>
</evidence>
<dbReference type="RefSeq" id="WP_038062652.1">
    <property type="nucleotide sequence ID" value="NZ_JPSL02000040.1"/>
</dbReference>
<keyword evidence="5 6" id="KW-0949">S-adenosyl-L-methionine</keyword>
<dbReference type="AlphaFoldDB" id="A0A0A2WVV4"/>
<dbReference type="STRING" id="276.THFILI_11385"/>
<dbReference type="GO" id="GO:0005829">
    <property type="term" value="C:cytosol"/>
    <property type="evidence" value="ECO:0007669"/>
    <property type="project" value="TreeGrafter"/>
</dbReference>
<evidence type="ECO:0000256" key="1">
    <source>
        <dbReference type="ARBA" id="ARBA00022490"/>
    </source>
</evidence>
<name>A0A0A2WVV4_THEFI</name>
<dbReference type="Proteomes" id="UP000030364">
    <property type="component" value="Unassembled WGS sequence"/>
</dbReference>
<dbReference type="PATRIC" id="fig|276.5.peg.748"/>
<feature type="binding site" evidence="6">
    <location>
        <position position="84"/>
    </location>
    <ligand>
        <name>S-adenosyl-L-methionine</name>
        <dbReference type="ChEBI" id="CHEBI:59789"/>
    </ligand>
</feature>
<gene>
    <name evidence="6" type="primary">rsmG</name>
    <name evidence="8" type="ORF">THFILI_11385</name>
</gene>
<evidence type="ECO:0000313" key="8">
    <source>
        <dbReference type="EMBL" id="KGQ22440.1"/>
    </source>
</evidence>
<dbReference type="InterPro" id="IPR003682">
    <property type="entry name" value="rRNA_ssu_MeTfrase_G"/>
</dbReference>
<dbReference type="HAMAP" id="MF_00074">
    <property type="entry name" value="16SrRNA_methyltr_G"/>
    <property type="match status" value="1"/>
</dbReference>
<accession>A0A0A2WVV4</accession>
<keyword evidence="3 6" id="KW-0489">Methyltransferase</keyword>
<dbReference type="SUPFAM" id="SSF53335">
    <property type="entry name" value="S-adenosyl-L-methionine-dependent methyltransferases"/>
    <property type="match status" value="1"/>
</dbReference>
<comment type="subcellular location">
    <subcellularLocation>
        <location evidence="6">Cytoplasm</location>
    </subcellularLocation>
</comment>
<comment type="similarity">
    <text evidence="6">Belongs to the methyltransferase superfamily. RNA methyltransferase RsmG family.</text>
</comment>
<feature type="binding site" evidence="6">
    <location>
        <begin position="139"/>
        <end position="140"/>
    </location>
    <ligand>
        <name>S-adenosyl-L-methionine</name>
        <dbReference type="ChEBI" id="CHEBI:59789"/>
    </ligand>
</feature>
<dbReference type="GO" id="GO:0070043">
    <property type="term" value="F:rRNA (guanine-N7-)-methyltransferase activity"/>
    <property type="evidence" value="ECO:0007669"/>
    <property type="project" value="UniProtKB-UniRule"/>
</dbReference>
<dbReference type="OrthoDB" id="9808773at2"/>
<dbReference type="EMBL" id="JPSL02000040">
    <property type="protein sequence ID" value="KGQ22440.1"/>
    <property type="molecule type" value="Genomic_DNA"/>
</dbReference>
<feature type="binding site" evidence="6">
    <location>
        <position position="157"/>
    </location>
    <ligand>
        <name>S-adenosyl-L-methionine</name>
        <dbReference type="ChEBI" id="CHEBI:59789"/>
    </ligand>
</feature>
<keyword evidence="4 6" id="KW-0808">Transferase</keyword>
<feature type="binding site" evidence="6">
    <location>
        <begin position="102"/>
        <end position="104"/>
    </location>
    <ligand>
        <name>S-adenosyl-L-methionine</name>
        <dbReference type="ChEBI" id="CHEBI:59789"/>
    </ligand>
</feature>
<keyword evidence="9" id="KW-1185">Reference proteome</keyword>
<keyword evidence="2 6" id="KW-0698">rRNA processing</keyword>
<evidence type="ECO:0000313" key="9">
    <source>
        <dbReference type="Proteomes" id="UP000030364"/>
    </source>
</evidence>
<reference evidence="8 9" key="1">
    <citation type="journal article" date="2015" name="Genome Announc.">
        <title>Draft Genome Sequence of the Thermophile Thermus filiformis ATCC 43280, Producer of Carotenoid-(Di)glucoside-Branched Fatty Acid (Di)esters and Source of Hyperthermostable Enzymes of Biotechnological Interest.</title>
        <authorList>
            <person name="Mandelli F."/>
            <person name="Oliveira Ramires B."/>
            <person name="Couger M.B."/>
            <person name="Paixao D.A."/>
            <person name="Camilo C.M."/>
            <person name="Polikarpov I."/>
            <person name="Prade R."/>
            <person name="Riano-Pachon D.M."/>
            <person name="Squina F.M."/>
        </authorList>
    </citation>
    <scope>NUCLEOTIDE SEQUENCE [LARGE SCALE GENOMIC DNA]</scope>
    <source>
        <strain evidence="8 9">ATCC 43280</strain>
    </source>
</reference>
<protein>
    <recommendedName>
        <fullName evidence="6">Ribosomal RNA small subunit methyltransferase G</fullName>
        <ecNumber evidence="6">2.1.1.-</ecNumber>
    </recommendedName>
    <alternativeName>
        <fullName evidence="6">16S rRNA 7-methylguanosine methyltransferase</fullName>
        <shortName evidence="6">16S rRNA m7G methyltransferase</shortName>
    </alternativeName>
</protein>
<comment type="caution">
    <text evidence="8">The sequence shown here is derived from an EMBL/GenBank/DDBJ whole genome shotgun (WGS) entry which is preliminary data.</text>
</comment>
<evidence type="ECO:0000256" key="4">
    <source>
        <dbReference type="ARBA" id="ARBA00022679"/>
    </source>
</evidence>
<dbReference type="InterPro" id="IPR029063">
    <property type="entry name" value="SAM-dependent_MTases_sf"/>
</dbReference>
<evidence type="ECO:0000256" key="5">
    <source>
        <dbReference type="ARBA" id="ARBA00022691"/>
    </source>
</evidence>
<comment type="function">
    <text evidence="6">Specifically methylates the N7 position of a guanine in 16S rRNA.</text>
</comment>
<evidence type="ECO:0000256" key="3">
    <source>
        <dbReference type="ARBA" id="ARBA00022603"/>
    </source>
</evidence>
<keyword evidence="1 6" id="KW-0963">Cytoplasm</keyword>
<dbReference type="Gene3D" id="3.40.50.150">
    <property type="entry name" value="Vaccinia Virus protein VP39"/>
    <property type="match status" value="1"/>
</dbReference>
<evidence type="ECO:0000256" key="2">
    <source>
        <dbReference type="ARBA" id="ARBA00022552"/>
    </source>
</evidence>
<dbReference type="Pfam" id="PF02527">
    <property type="entry name" value="GidB"/>
    <property type="match status" value="1"/>
</dbReference>
<feature type="region of interest" description="Disordered" evidence="7">
    <location>
        <begin position="229"/>
        <end position="248"/>
    </location>
</feature>
<organism evidence="8 9">
    <name type="scientific">Thermus filiformis</name>
    <dbReference type="NCBI Taxonomy" id="276"/>
    <lineage>
        <taxon>Bacteria</taxon>
        <taxon>Thermotogati</taxon>
        <taxon>Deinococcota</taxon>
        <taxon>Deinococci</taxon>
        <taxon>Thermales</taxon>
        <taxon>Thermaceae</taxon>
        <taxon>Thermus</taxon>
    </lineage>
</organism>
<dbReference type="PIRSF" id="PIRSF003078">
    <property type="entry name" value="GidB"/>
    <property type="match status" value="1"/>
</dbReference>
<sequence>MSPEGKALLLEGGRALGLDLSPHLEAFSRYYALLKEANRRLNLTALEEEKEVVVKHFLDALTLVPTGLFEGEEATLDLGTGAGFPGLPLKILRPRLPLTLLEATRKKLDFTREVAEALGLIPPHGGPQDAGMRFLWGRAEELAHTREREAYDRVVARAVAPMPVLLELALPFLRPGGVFVAQKGPRVEEELAASRKALEVLGGRLLQVHALTLPFSGEERRLVLVEKTAPTPPAYPRRPGVPERKPLS</sequence>
<dbReference type="NCBIfam" id="TIGR00138">
    <property type="entry name" value="rsmG_gidB"/>
    <property type="match status" value="1"/>
</dbReference>
<evidence type="ECO:0000256" key="7">
    <source>
        <dbReference type="SAM" id="MobiDB-lite"/>
    </source>
</evidence>
<dbReference type="EC" id="2.1.1.-" evidence="6"/>
<dbReference type="PANTHER" id="PTHR31760">
    <property type="entry name" value="S-ADENOSYL-L-METHIONINE-DEPENDENT METHYLTRANSFERASES SUPERFAMILY PROTEIN"/>
    <property type="match status" value="1"/>
</dbReference>